<dbReference type="EMBL" id="JBFXLQ010000043">
    <property type="protein sequence ID" value="KAL2864194.1"/>
    <property type="molecule type" value="Genomic_DNA"/>
</dbReference>
<dbReference type="Pfam" id="PF11905">
    <property type="entry name" value="DUF3425"/>
    <property type="match status" value="1"/>
</dbReference>
<feature type="compositionally biased region" description="Low complexity" evidence="1">
    <location>
        <begin position="255"/>
        <end position="287"/>
    </location>
</feature>
<keyword evidence="3" id="KW-1185">Reference proteome</keyword>
<dbReference type="InterPro" id="IPR021833">
    <property type="entry name" value="DUF3425"/>
</dbReference>
<evidence type="ECO:0008006" key="4">
    <source>
        <dbReference type="Google" id="ProtNLM"/>
    </source>
</evidence>
<feature type="region of interest" description="Disordered" evidence="1">
    <location>
        <begin position="46"/>
        <end position="68"/>
    </location>
</feature>
<dbReference type="PANTHER" id="PTHR38116">
    <property type="entry name" value="CHROMOSOME 7, WHOLE GENOME SHOTGUN SEQUENCE"/>
    <property type="match status" value="1"/>
</dbReference>
<proteinExistence type="predicted"/>
<sequence length="419" mass="45958">MPTKRGSGDIDLPDIAEDPAERKRLLNVLAQRRYRQRKKVRLQALQAQVEKQRRAAEAKESSNTDPQIDLAEFLQPSSQNEPEKASSPSFHLSEAQGFGQFDSTAHGLDALDALDASSVAIPDTASSSSAFLSLFSMPDASQAFSVPQIPASSDPFACLSPRALQIPSNGEQLTFWPNTNTNEPNNASSLSDQLQTYQSSTFTFPDDHIIEIPSLKLLNAAMKVALRLNVAHLLWDISAKSPFYKERNSNPLALSPPSLTYSSSSSSSSSPPSSSSSSSSTSTSTSPNASEPDIDIPSLPTHLQPTPTQRLLPHHPVLDILPWPSTRDKLIQTFNLPPELRPESAQHPTGMLRLVYDMEDEGGEGMRIRGDDIFEPGAWEIGQVVFQRWWWAFDSVLVERCDQARRRRGEGGLVLGALS</sequence>
<dbReference type="CDD" id="cd14688">
    <property type="entry name" value="bZIP_YAP"/>
    <property type="match status" value="1"/>
</dbReference>
<comment type="caution">
    <text evidence="2">The sequence shown here is derived from an EMBL/GenBank/DDBJ whole genome shotgun (WGS) entry which is preliminary data.</text>
</comment>
<accession>A0ABR4LJA1</accession>
<protein>
    <recommendedName>
        <fullName evidence="4">BZIP domain-containing protein</fullName>
    </recommendedName>
</protein>
<dbReference type="SUPFAM" id="SSF57959">
    <property type="entry name" value="Leucine zipper domain"/>
    <property type="match status" value="1"/>
</dbReference>
<feature type="compositionally biased region" description="Basic and acidic residues" evidence="1">
    <location>
        <begin position="50"/>
        <end position="62"/>
    </location>
</feature>
<dbReference type="Proteomes" id="UP001610432">
    <property type="component" value="Unassembled WGS sequence"/>
</dbReference>
<organism evidence="2 3">
    <name type="scientific">Aspergillus lucknowensis</name>
    <dbReference type="NCBI Taxonomy" id="176173"/>
    <lineage>
        <taxon>Eukaryota</taxon>
        <taxon>Fungi</taxon>
        <taxon>Dikarya</taxon>
        <taxon>Ascomycota</taxon>
        <taxon>Pezizomycotina</taxon>
        <taxon>Eurotiomycetes</taxon>
        <taxon>Eurotiomycetidae</taxon>
        <taxon>Eurotiales</taxon>
        <taxon>Aspergillaceae</taxon>
        <taxon>Aspergillus</taxon>
        <taxon>Aspergillus subgen. Nidulantes</taxon>
    </lineage>
</organism>
<evidence type="ECO:0000313" key="3">
    <source>
        <dbReference type="Proteomes" id="UP001610432"/>
    </source>
</evidence>
<feature type="region of interest" description="Disordered" evidence="1">
    <location>
        <begin position="255"/>
        <end position="310"/>
    </location>
</feature>
<evidence type="ECO:0000313" key="2">
    <source>
        <dbReference type="EMBL" id="KAL2864194.1"/>
    </source>
</evidence>
<evidence type="ECO:0000256" key="1">
    <source>
        <dbReference type="SAM" id="MobiDB-lite"/>
    </source>
</evidence>
<name>A0ABR4LJA1_9EURO</name>
<reference evidence="2 3" key="1">
    <citation type="submission" date="2024-07" db="EMBL/GenBank/DDBJ databases">
        <title>Section-level genome sequencing and comparative genomics of Aspergillus sections Usti and Cavernicolus.</title>
        <authorList>
            <consortium name="Lawrence Berkeley National Laboratory"/>
            <person name="Nybo J.L."/>
            <person name="Vesth T.C."/>
            <person name="Theobald S."/>
            <person name="Frisvad J.C."/>
            <person name="Larsen T.O."/>
            <person name="Kjaerboelling I."/>
            <person name="Rothschild-Mancinelli K."/>
            <person name="Lyhne E.K."/>
            <person name="Kogle M.E."/>
            <person name="Barry K."/>
            <person name="Clum A."/>
            <person name="Na H."/>
            <person name="Ledsgaard L."/>
            <person name="Lin J."/>
            <person name="Lipzen A."/>
            <person name="Kuo A."/>
            <person name="Riley R."/>
            <person name="Mondo S."/>
            <person name="Labutti K."/>
            <person name="Haridas S."/>
            <person name="Pangalinan J."/>
            <person name="Salamov A.A."/>
            <person name="Simmons B.A."/>
            <person name="Magnuson J.K."/>
            <person name="Chen J."/>
            <person name="Drula E."/>
            <person name="Henrissat B."/>
            <person name="Wiebenga A."/>
            <person name="Lubbers R.J."/>
            <person name="Gomes A.C."/>
            <person name="Macurrencykelacurrency M.R."/>
            <person name="Stajich J."/>
            <person name="Grigoriev I.V."/>
            <person name="Mortensen U.H."/>
            <person name="De Vries R.P."/>
            <person name="Baker S.E."/>
            <person name="Andersen M.R."/>
        </authorList>
    </citation>
    <scope>NUCLEOTIDE SEQUENCE [LARGE SCALE GENOMIC DNA]</scope>
    <source>
        <strain evidence="2 3">CBS 449.75</strain>
    </source>
</reference>
<dbReference type="InterPro" id="IPR046347">
    <property type="entry name" value="bZIP_sf"/>
</dbReference>
<dbReference type="PANTHER" id="PTHR38116:SF9">
    <property type="entry name" value="BZIP DOMAIN-CONTAINING PROTEIN"/>
    <property type="match status" value="1"/>
</dbReference>
<dbReference type="RefSeq" id="XP_070883173.1">
    <property type="nucleotide sequence ID" value="XM_071033584.1"/>
</dbReference>
<dbReference type="GeneID" id="98148656"/>
<gene>
    <name evidence="2" type="ORF">BJX67DRAFT_384028</name>
</gene>